<reference evidence="1 2" key="1">
    <citation type="journal article" date="2024" name="Genome Biol. Evol.">
        <title>Chromosome-level genome assembly of the viviparous eelpout Zoarces viviparus.</title>
        <authorList>
            <person name="Fuhrmann N."/>
            <person name="Brasseur M.V."/>
            <person name="Bakowski C.E."/>
            <person name="Podsiadlowski L."/>
            <person name="Prost S."/>
            <person name="Krehenwinkel H."/>
            <person name="Mayer C."/>
        </authorList>
    </citation>
    <scope>NUCLEOTIDE SEQUENCE [LARGE SCALE GENOMIC DNA]</scope>
    <source>
        <strain evidence="1">NO-MEL_2022_Ind0_liver</strain>
    </source>
</reference>
<organism evidence="1 2">
    <name type="scientific">Zoarces viviparus</name>
    <name type="common">Viviparous eelpout</name>
    <name type="synonym">Blennius viviparus</name>
    <dbReference type="NCBI Taxonomy" id="48416"/>
    <lineage>
        <taxon>Eukaryota</taxon>
        <taxon>Metazoa</taxon>
        <taxon>Chordata</taxon>
        <taxon>Craniata</taxon>
        <taxon>Vertebrata</taxon>
        <taxon>Euteleostomi</taxon>
        <taxon>Actinopterygii</taxon>
        <taxon>Neopterygii</taxon>
        <taxon>Teleostei</taxon>
        <taxon>Neoteleostei</taxon>
        <taxon>Acanthomorphata</taxon>
        <taxon>Eupercaria</taxon>
        <taxon>Perciformes</taxon>
        <taxon>Cottioidei</taxon>
        <taxon>Zoarcales</taxon>
        <taxon>Zoarcidae</taxon>
        <taxon>Zoarcinae</taxon>
        <taxon>Zoarces</taxon>
    </lineage>
</organism>
<protein>
    <submittedName>
        <fullName evidence="1">Uncharacterized protein</fullName>
    </submittedName>
</protein>
<dbReference type="Proteomes" id="UP001488805">
    <property type="component" value="Unassembled WGS sequence"/>
</dbReference>
<sequence length="82" mass="9677">MQQLLFRATRRFTASRFTRNSFSSEPEPRSDFAAAFDLPLELRRDELSSIHMIQMGLAKDTVVVQENPVHRLWFQFEYCIVP</sequence>
<dbReference type="EMBL" id="JBCEZU010000111">
    <property type="protein sequence ID" value="KAK9529645.1"/>
    <property type="molecule type" value="Genomic_DNA"/>
</dbReference>
<name>A0AAW1F5D8_ZOAVI</name>
<comment type="caution">
    <text evidence="1">The sequence shown here is derived from an EMBL/GenBank/DDBJ whole genome shotgun (WGS) entry which is preliminary data.</text>
</comment>
<evidence type="ECO:0000313" key="1">
    <source>
        <dbReference type="EMBL" id="KAK9529645.1"/>
    </source>
</evidence>
<gene>
    <name evidence="1" type="ORF">VZT92_013724</name>
</gene>
<keyword evidence="2" id="KW-1185">Reference proteome</keyword>
<accession>A0AAW1F5D8</accession>
<dbReference type="AlphaFoldDB" id="A0AAW1F5D8"/>
<proteinExistence type="predicted"/>
<evidence type="ECO:0000313" key="2">
    <source>
        <dbReference type="Proteomes" id="UP001488805"/>
    </source>
</evidence>